<dbReference type="Proteomes" id="UP000799539">
    <property type="component" value="Unassembled WGS sequence"/>
</dbReference>
<protein>
    <submittedName>
        <fullName evidence="1">Uncharacterized protein</fullName>
    </submittedName>
</protein>
<gene>
    <name evidence="1" type="ORF">CERZMDRAFT_88099</name>
</gene>
<evidence type="ECO:0000313" key="2">
    <source>
        <dbReference type="Proteomes" id="UP000799539"/>
    </source>
</evidence>
<evidence type="ECO:0000313" key="1">
    <source>
        <dbReference type="EMBL" id="KAF2208017.1"/>
    </source>
</evidence>
<dbReference type="EMBL" id="ML992698">
    <property type="protein sequence ID" value="KAF2208017.1"/>
    <property type="molecule type" value="Genomic_DNA"/>
</dbReference>
<accession>A0A6A6F6Q6</accession>
<keyword evidence="2" id="KW-1185">Reference proteome</keyword>
<name>A0A6A6F6Q6_9PEZI</name>
<proteinExistence type="predicted"/>
<organism evidence="1 2">
    <name type="scientific">Cercospora zeae-maydis SCOH1-5</name>
    <dbReference type="NCBI Taxonomy" id="717836"/>
    <lineage>
        <taxon>Eukaryota</taxon>
        <taxon>Fungi</taxon>
        <taxon>Dikarya</taxon>
        <taxon>Ascomycota</taxon>
        <taxon>Pezizomycotina</taxon>
        <taxon>Dothideomycetes</taxon>
        <taxon>Dothideomycetidae</taxon>
        <taxon>Mycosphaerellales</taxon>
        <taxon>Mycosphaerellaceae</taxon>
        <taxon>Cercospora</taxon>
    </lineage>
</organism>
<sequence length="151" mass="16882">MAFTLDNMLAIPYRTARIASRSGTHHASDGRKKSWRKERVRNLYNKYHVPVSDDDDPEETYDVLDQDDVAGGFEQVALQPRAKGATPNVTFSPEIIRAIMECPSAQRGSAPLFQALEGGDFSNYVKLKKAGRDAIRATRRTDVWISSLTPL</sequence>
<dbReference type="AlphaFoldDB" id="A0A6A6F6Q6"/>
<reference evidence="1" key="1">
    <citation type="journal article" date="2020" name="Stud. Mycol.">
        <title>101 Dothideomycetes genomes: a test case for predicting lifestyles and emergence of pathogens.</title>
        <authorList>
            <person name="Haridas S."/>
            <person name="Albert R."/>
            <person name="Binder M."/>
            <person name="Bloem J."/>
            <person name="Labutti K."/>
            <person name="Salamov A."/>
            <person name="Andreopoulos B."/>
            <person name="Baker S."/>
            <person name="Barry K."/>
            <person name="Bills G."/>
            <person name="Bluhm B."/>
            <person name="Cannon C."/>
            <person name="Castanera R."/>
            <person name="Culley D."/>
            <person name="Daum C."/>
            <person name="Ezra D."/>
            <person name="Gonzalez J."/>
            <person name="Henrissat B."/>
            <person name="Kuo A."/>
            <person name="Liang C."/>
            <person name="Lipzen A."/>
            <person name="Lutzoni F."/>
            <person name="Magnuson J."/>
            <person name="Mondo S."/>
            <person name="Nolan M."/>
            <person name="Ohm R."/>
            <person name="Pangilinan J."/>
            <person name="Park H.-J."/>
            <person name="Ramirez L."/>
            <person name="Alfaro M."/>
            <person name="Sun H."/>
            <person name="Tritt A."/>
            <person name="Yoshinaga Y."/>
            <person name="Zwiers L.-H."/>
            <person name="Turgeon B."/>
            <person name="Goodwin S."/>
            <person name="Spatafora J."/>
            <person name="Crous P."/>
            <person name="Grigoriev I."/>
        </authorList>
    </citation>
    <scope>NUCLEOTIDE SEQUENCE</scope>
    <source>
        <strain evidence="1">SCOH1-5</strain>
    </source>
</reference>